<keyword evidence="2" id="KW-0238">DNA-binding</keyword>
<dbReference type="RefSeq" id="WP_144986317.1">
    <property type="nucleotide sequence ID" value="NZ_VNJK01000001.1"/>
</dbReference>
<dbReference type="EMBL" id="VNJK01000001">
    <property type="protein sequence ID" value="TVX91632.1"/>
    <property type="molecule type" value="Genomic_DNA"/>
</dbReference>
<dbReference type="SUPFAM" id="SSF46785">
    <property type="entry name" value="Winged helix' DNA-binding domain"/>
    <property type="match status" value="1"/>
</dbReference>
<dbReference type="GO" id="GO:0003677">
    <property type="term" value="F:DNA binding"/>
    <property type="evidence" value="ECO:0007669"/>
    <property type="project" value="UniProtKB-KW"/>
</dbReference>
<dbReference type="PANTHER" id="PTHR38445:SF10">
    <property type="entry name" value="GNTR-FAMILY TRANSCRIPTIONAL REGULATOR"/>
    <property type="match status" value="1"/>
</dbReference>
<evidence type="ECO:0000313" key="6">
    <source>
        <dbReference type="Proteomes" id="UP000318102"/>
    </source>
</evidence>
<dbReference type="OrthoDB" id="162505at2"/>
<keyword evidence="6" id="KW-1185">Reference proteome</keyword>
<dbReference type="SMART" id="SM00345">
    <property type="entry name" value="HTH_GNTR"/>
    <property type="match status" value="1"/>
</dbReference>
<feature type="domain" description="HTH gntR-type" evidence="4">
    <location>
        <begin position="9"/>
        <end position="77"/>
    </location>
</feature>
<dbReference type="CDD" id="cd07377">
    <property type="entry name" value="WHTH_GntR"/>
    <property type="match status" value="1"/>
</dbReference>
<dbReference type="PROSITE" id="PS50949">
    <property type="entry name" value="HTH_GNTR"/>
    <property type="match status" value="1"/>
</dbReference>
<dbReference type="GO" id="GO:0003700">
    <property type="term" value="F:DNA-binding transcription factor activity"/>
    <property type="evidence" value="ECO:0007669"/>
    <property type="project" value="InterPro"/>
</dbReference>
<dbReference type="Proteomes" id="UP000318102">
    <property type="component" value="Unassembled WGS sequence"/>
</dbReference>
<name>A0A559IVG5_9BACL</name>
<accession>A0A559IVG5</accession>
<proteinExistence type="predicted"/>
<dbReference type="InterPro" id="IPR036390">
    <property type="entry name" value="WH_DNA-bd_sf"/>
</dbReference>
<keyword evidence="3" id="KW-0804">Transcription</keyword>
<dbReference type="AlphaFoldDB" id="A0A559IVG5"/>
<reference evidence="5 6" key="1">
    <citation type="submission" date="2019-07" db="EMBL/GenBank/DDBJ databases">
        <authorList>
            <person name="Kim J."/>
        </authorList>
    </citation>
    <scope>NUCLEOTIDE SEQUENCE [LARGE SCALE GENOMIC DNA]</scope>
    <source>
        <strain evidence="5 6">N4</strain>
    </source>
</reference>
<dbReference type="Gene3D" id="1.10.10.10">
    <property type="entry name" value="Winged helix-like DNA-binding domain superfamily/Winged helix DNA-binding domain"/>
    <property type="match status" value="1"/>
</dbReference>
<protein>
    <submittedName>
        <fullName evidence="5">GntR family transcriptional regulator</fullName>
    </submittedName>
</protein>
<evidence type="ECO:0000256" key="2">
    <source>
        <dbReference type="ARBA" id="ARBA00023125"/>
    </source>
</evidence>
<dbReference type="PANTHER" id="PTHR38445">
    <property type="entry name" value="HTH-TYPE TRANSCRIPTIONAL REPRESSOR YTRA"/>
    <property type="match status" value="1"/>
</dbReference>
<gene>
    <name evidence="5" type="ORF">FPZ44_00305</name>
</gene>
<comment type="caution">
    <text evidence="5">The sequence shown here is derived from an EMBL/GenBank/DDBJ whole genome shotgun (WGS) entry which is preliminary data.</text>
</comment>
<evidence type="ECO:0000256" key="1">
    <source>
        <dbReference type="ARBA" id="ARBA00023015"/>
    </source>
</evidence>
<keyword evidence="1" id="KW-0805">Transcription regulation</keyword>
<dbReference type="Pfam" id="PF00392">
    <property type="entry name" value="GntR"/>
    <property type="match status" value="1"/>
</dbReference>
<evidence type="ECO:0000313" key="5">
    <source>
        <dbReference type="EMBL" id="TVX91632.1"/>
    </source>
</evidence>
<dbReference type="InterPro" id="IPR000524">
    <property type="entry name" value="Tscrpt_reg_HTH_GntR"/>
</dbReference>
<organism evidence="5 6">
    <name type="scientific">Paenibacillus agilis</name>
    <dbReference type="NCBI Taxonomy" id="3020863"/>
    <lineage>
        <taxon>Bacteria</taxon>
        <taxon>Bacillati</taxon>
        <taxon>Bacillota</taxon>
        <taxon>Bacilli</taxon>
        <taxon>Bacillales</taxon>
        <taxon>Paenibacillaceae</taxon>
        <taxon>Paenibacillus</taxon>
    </lineage>
</organism>
<evidence type="ECO:0000259" key="4">
    <source>
        <dbReference type="PROSITE" id="PS50949"/>
    </source>
</evidence>
<evidence type="ECO:0000256" key="3">
    <source>
        <dbReference type="ARBA" id="ARBA00023163"/>
    </source>
</evidence>
<dbReference type="InterPro" id="IPR036388">
    <property type="entry name" value="WH-like_DNA-bd_sf"/>
</dbReference>
<sequence>MRSSLDENKPIFQQIREMIEDDIVNGNLKEEDQAPSTNQLVAYYKINPATVLKGFNQLVDAGILYKKRGVGMFVAAGAYQMLREQRKQAFQEQYVWSMMHEAEKLGISVEEIKNMIDSMKERQG</sequence>